<accession>A0A418GJK0</accession>
<dbReference type="InterPro" id="IPR011010">
    <property type="entry name" value="DNA_brk_join_enz"/>
</dbReference>
<dbReference type="Pfam" id="PF13495">
    <property type="entry name" value="Phage_int_SAM_4"/>
    <property type="match status" value="1"/>
</dbReference>
<sequence>MTFEQPLEEYFFARLLRPDTQSCYCTAVNQFTHWRNVLPAEVTPHMVLEWRHYLLNVRCIKPVSWNHYMRHMRALYNFAIEQGLLEQFINPFQKTSLRESRKKKKTLTREQILASRKVLNQFIEREKMQRGYRSP</sequence>
<dbReference type="AlphaFoldDB" id="A0A418GJK0"/>
<dbReference type="InterPro" id="IPR004107">
    <property type="entry name" value="Integrase_SAM-like_N"/>
</dbReference>
<feature type="domain" description="Core-binding (CB)" evidence="4">
    <location>
        <begin position="1"/>
        <end position="80"/>
    </location>
</feature>
<dbReference type="Proteomes" id="UP000284508">
    <property type="component" value="Unassembled WGS sequence"/>
</dbReference>
<evidence type="ECO:0000259" key="4">
    <source>
        <dbReference type="PROSITE" id="PS51900"/>
    </source>
</evidence>
<keyword evidence="1" id="KW-0229">DNA integration</keyword>
<name>A0A418GJK0_ECOLX</name>
<comment type="caution">
    <text evidence="5">The sequence shown here is derived from an EMBL/GenBank/DDBJ whole genome shotgun (WGS) entry which is preliminary data.</text>
</comment>
<dbReference type="GO" id="GO:0015074">
    <property type="term" value="P:DNA integration"/>
    <property type="evidence" value="ECO:0007669"/>
    <property type="project" value="UniProtKB-KW"/>
</dbReference>
<dbReference type="GO" id="GO:0003677">
    <property type="term" value="F:DNA binding"/>
    <property type="evidence" value="ECO:0007669"/>
    <property type="project" value="UniProtKB-UniRule"/>
</dbReference>
<dbReference type="PROSITE" id="PS51900">
    <property type="entry name" value="CB"/>
    <property type="match status" value="1"/>
</dbReference>
<dbReference type="EMBL" id="QXHA01001097">
    <property type="protein sequence ID" value="RIB41058.1"/>
    <property type="molecule type" value="Genomic_DNA"/>
</dbReference>
<keyword evidence="2 3" id="KW-0238">DNA-binding</keyword>
<dbReference type="InterPro" id="IPR010998">
    <property type="entry name" value="Integrase_recombinase_N"/>
</dbReference>
<organism evidence="5 6">
    <name type="scientific">Escherichia coli</name>
    <dbReference type="NCBI Taxonomy" id="562"/>
    <lineage>
        <taxon>Bacteria</taxon>
        <taxon>Pseudomonadati</taxon>
        <taxon>Pseudomonadota</taxon>
        <taxon>Gammaproteobacteria</taxon>
        <taxon>Enterobacterales</taxon>
        <taxon>Enterobacteriaceae</taxon>
        <taxon>Escherichia</taxon>
    </lineage>
</organism>
<protein>
    <submittedName>
        <fullName evidence="5">Site-specific integrase</fullName>
    </submittedName>
</protein>
<proteinExistence type="predicted"/>
<reference evidence="5 6" key="1">
    <citation type="journal article" date="2018" name="BMC Microbiol.">
        <title>Genome sequencing of strains of the most prevalent clonal group of O1:K1:H7 Escherichia coli that causes neonatal meningitis in France.</title>
        <authorList>
            <person name="Geslain G."/>
            <person name="Birgy A."/>
            <person name="Adiba S."/>
            <person name="Magnan M."/>
            <person name="Courroux C."/>
            <person name="Levy C."/>
            <person name="Cohen R."/>
            <person name="Bidet P."/>
            <person name="Bonacorsi S."/>
        </authorList>
    </citation>
    <scope>NUCLEOTIDE SEQUENCE [LARGE SCALE GENOMIC DNA]</scope>
    <source>
        <strain evidence="5 6">S308</strain>
    </source>
</reference>
<evidence type="ECO:0000313" key="6">
    <source>
        <dbReference type="Proteomes" id="UP000284508"/>
    </source>
</evidence>
<evidence type="ECO:0000256" key="2">
    <source>
        <dbReference type="ARBA" id="ARBA00023125"/>
    </source>
</evidence>
<gene>
    <name evidence="5" type="ORF">D3C88_15305</name>
</gene>
<feature type="non-terminal residue" evidence="5">
    <location>
        <position position="135"/>
    </location>
</feature>
<evidence type="ECO:0000256" key="3">
    <source>
        <dbReference type="PROSITE-ProRule" id="PRU01248"/>
    </source>
</evidence>
<evidence type="ECO:0000256" key="1">
    <source>
        <dbReference type="ARBA" id="ARBA00022908"/>
    </source>
</evidence>
<dbReference type="SUPFAM" id="SSF56349">
    <property type="entry name" value="DNA breaking-rejoining enzymes"/>
    <property type="match status" value="1"/>
</dbReference>
<evidence type="ECO:0000313" key="5">
    <source>
        <dbReference type="EMBL" id="RIB41058.1"/>
    </source>
</evidence>
<dbReference type="InterPro" id="IPR044068">
    <property type="entry name" value="CB"/>
</dbReference>
<dbReference type="Gene3D" id="1.10.150.130">
    <property type="match status" value="1"/>
</dbReference>